<evidence type="ECO:0000259" key="11">
    <source>
        <dbReference type="Pfam" id="PF04452"/>
    </source>
</evidence>
<dbReference type="PANTHER" id="PTHR30027">
    <property type="entry name" value="RIBOSOMAL RNA SMALL SUBUNIT METHYLTRANSFERASE E"/>
    <property type="match status" value="1"/>
</dbReference>
<dbReference type="NCBIfam" id="TIGR00046">
    <property type="entry name" value="RsmE family RNA methyltransferase"/>
    <property type="match status" value="1"/>
</dbReference>
<comment type="similarity">
    <text evidence="2 10">Belongs to the RNA methyltransferase RsmE family.</text>
</comment>
<dbReference type="AlphaFoldDB" id="A0A1M4WNW9"/>
<evidence type="ECO:0000256" key="10">
    <source>
        <dbReference type="PIRNR" id="PIRNR015601"/>
    </source>
</evidence>
<evidence type="ECO:0000313" key="14">
    <source>
        <dbReference type="Proteomes" id="UP000184368"/>
    </source>
</evidence>
<comment type="function">
    <text evidence="8 10">Specifically methylates the N3 position of the uracil ring of uridine 1498 (m3U1498) in 16S rRNA. Acts on the fully assembled 30S ribosomal subunit.</text>
</comment>
<dbReference type="CDD" id="cd18084">
    <property type="entry name" value="RsmE-like"/>
    <property type="match status" value="1"/>
</dbReference>
<proteinExistence type="inferred from homology"/>
<dbReference type="InterPro" id="IPR046886">
    <property type="entry name" value="RsmE_MTase_dom"/>
</dbReference>
<dbReference type="GO" id="GO:0070475">
    <property type="term" value="P:rRNA base methylation"/>
    <property type="evidence" value="ECO:0007669"/>
    <property type="project" value="TreeGrafter"/>
</dbReference>
<evidence type="ECO:0000259" key="12">
    <source>
        <dbReference type="Pfam" id="PF20260"/>
    </source>
</evidence>
<evidence type="ECO:0000256" key="1">
    <source>
        <dbReference type="ARBA" id="ARBA00004496"/>
    </source>
</evidence>
<evidence type="ECO:0000256" key="6">
    <source>
        <dbReference type="ARBA" id="ARBA00022679"/>
    </source>
</evidence>
<dbReference type="SUPFAM" id="SSF75217">
    <property type="entry name" value="alpha/beta knot"/>
    <property type="match status" value="1"/>
</dbReference>
<dbReference type="Proteomes" id="UP000184368">
    <property type="component" value="Unassembled WGS sequence"/>
</dbReference>
<dbReference type="Pfam" id="PF20260">
    <property type="entry name" value="PUA_4"/>
    <property type="match status" value="1"/>
</dbReference>
<evidence type="ECO:0000313" key="13">
    <source>
        <dbReference type="EMBL" id="SHE82743.1"/>
    </source>
</evidence>
<name>A0A1M4WNW9_9BACT</name>
<evidence type="ECO:0000256" key="9">
    <source>
        <dbReference type="ARBA" id="ARBA00047944"/>
    </source>
</evidence>
<dbReference type="SUPFAM" id="SSF88697">
    <property type="entry name" value="PUA domain-like"/>
    <property type="match status" value="1"/>
</dbReference>
<gene>
    <name evidence="13" type="ORF">SAMN05444008_10383</name>
</gene>
<dbReference type="RefSeq" id="WP_073040523.1">
    <property type="nucleotide sequence ID" value="NZ_FQUO01000003.1"/>
</dbReference>
<evidence type="ECO:0000256" key="7">
    <source>
        <dbReference type="ARBA" id="ARBA00022691"/>
    </source>
</evidence>
<dbReference type="EMBL" id="FQUO01000003">
    <property type="protein sequence ID" value="SHE82743.1"/>
    <property type="molecule type" value="Genomic_DNA"/>
</dbReference>
<feature type="domain" description="Ribosomal RNA small subunit methyltransferase E PUA-like" evidence="12">
    <location>
        <begin position="16"/>
        <end position="62"/>
    </location>
</feature>
<dbReference type="EC" id="2.1.1.193" evidence="10"/>
<feature type="domain" description="Ribosomal RNA small subunit methyltransferase E methyltransferase" evidence="11">
    <location>
        <begin position="73"/>
        <end position="226"/>
    </location>
</feature>
<keyword evidence="6 10" id="KW-0808">Transferase</keyword>
<keyword evidence="7 10" id="KW-0949">S-adenosyl-L-methionine</keyword>
<keyword evidence="4 10" id="KW-0698">rRNA processing</keyword>
<dbReference type="GO" id="GO:0070042">
    <property type="term" value="F:rRNA (uridine-N3-)-methyltransferase activity"/>
    <property type="evidence" value="ECO:0007669"/>
    <property type="project" value="TreeGrafter"/>
</dbReference>
<comment type="subcellular location">
    <subcellularLocation>
        <location evidence="1 10">Cytoplasm</location>
    </subcellularLocation>
</comment>
<dbReference type="InterPro" id="IPR029028">
    <property type="entry name" value="Alpha/beta_knot_MTases"/>
</dbReference>
<dbReference type="OrthoDB" id="9815641at2"/>
<protein>
    <recommendedName>
        <fullName evidence="10">Ribosomal RNA small subunit methyltransferase E</fullName>
        <ecNumber evidence="10">2.1.1.193</ecNumber>
    </recommendedName>
</protein>
<dbReference type="GO" id="GO:0005737">
    <property type="term" value="C:cytoplasm"/>
    <property type="evidence" value="ECO:0007669"/>
    <property type="project" value="UniProtKB-SubCell"/>
</dbReference>
<evidence type="ECO:0000256" key="5">
    <source>
        <dbReference type="ARBA" id="ARBA00022603"/>
    </source>
</evidence>
<evidence type="ECO:0000256" key="2">
    <source>
        <dbReference type="ARBA" id="ARBA00005528"/>
    </source>
</evidence>
<evidence type="ECO:0000256" key="3">
    <source>
        <dbReference type="ARBA" id="ARBA00022490"/>
    </source>
</evidence>
<dbReference type="STRING" id="1302690.BUE76_06985"/>
<dbReference type="PANTHER" id="PTHR30027:SF3">
    <property type="entry name" value="16S RRNA (URACIL(1498)-N(3))-METHYLTRANSFERASE"/>
    <property type="match status" value="1"/>
</dbReference>
<keyword evidence="14" id="KW-1185">Reference proteome</keyword>
<evidence type="ECO:0000256" key="8">
    <source>
        <dbReference type="ARBA" id="ARBA00025699"/>
    </source>
</evidence>
<dbReference type="Pfam" id="PF04452">
    <property type="entry name" value="Methyltrans_RNA"/>
    <property type="match status" value="1"/>
</dbReference>
<dbReference type="PIRSF" id="PIRSF015601">
    <property type="entry name" value="MTase_slr0722"/>
    <property type="match status" value="1"/>
</dbReference>
<evidence type="ECO:0000256" key="4">
    <source>
        <dbReference type="ARBA" id="ARBA00022552"/>
    </source>
</evidence>
<dbReference type="InterPro" id="IPR029026">
    <property type="entry name" value="tRNA_m1G_MTases_N"/>
</dbReference>
<dbReference type="InterPro" id="IPR006700">
    <property type="entry name" value="RsmE"/>
</dbReference>
<comment type="catalytic activity">
    <reaction evidence="9 10">
        <text>uridine(1498) in 16S rRNA + S-adenosyl-L-methionine = N(3)-methyluridine(1498) in 16S rRNA + S-adenosyl-L-homocysteine + H(+)</text>
        <dbReference type="Rhea" id="RHEA:42920"/>
        <dbReference type="Rhea" id="RHEA-COMP:10283"/>
        <dbReference type="Rhea" id="RHEA-COMP:10284"/>
        <dbReference type="ChEBI" id="CHEBI:15378"/>
        <dbReference type="ChEBI" id="CHEBI:57856"/>
        <dbReference type="ChEBI" id="CHEBI:59789"/>
        <dbReference type="ChEBI" id="CHEBI:65315"/>
        <dbReference type="ChEBI" id="CHEBI:74502"/>
        <dbReference type="EC" id="2.1.1.193"/>
    </reaction>
</comment>
<keyword evidence="5 10" id="KW-0489">Methyltransferase</keyword>
<dbReference type="InterPro" id="IPR015947">
    <property type="entry name" value="PUA-like_sf"/>
</dbReference>
<reference evidence="13 14" key="1">
    <citation type="submission" date="2016-11" db="EMBL/GenBank/DDBJ databases">
        <authorList>
            <person name="Jaros S."/>
            <person name="Januszkiewicz K."/>
            <person name="Wedrychowicz H."/>
        </authorList>
    </citation>
    <scope>NUCLEOTIDE SEQUENCE [LARGE SCALE GENOMIC DNA]</scope>
    <source>
        <strain evidence="13 14">DSM 26897</strain>
    </source>
</reference>
<accession>A0A1M4WNW9</accession>
<sequence length="231" mass="25803">MRYFFVADISPSLIVLDEDTSKHITGVLRMKVGEELVLTDGRGTKATAVIEDDHRKRCAVRVLNRSFEAEVEPRITIAISLTKNNARIEWFLEKAAEIGVSEIIPLLCDRTEKDKFRLDRLQNILVSALLQSQQSWMPVLQEPVAFDKVVRLSNAADKFIAHCLEWDKQQLVQVAGNRSSIILIGPEGDFTPAEIEAAMEQGFRPVALGNTRLRTETAGMVAATILRMGSL</sequence>
<dbReference type="Gene3D" id="3.40.1280.10">
    <property type="match status" value="1"/>
</dbReference>
<dbReference type="InterPro" id="IPR046887">
    <property type="entry name" value="RsmE_PUA-like"/>
</dbReference>
<keyword evidence="3 10" id="KW-0963">Cytoplasm</keyword>
<organism evidence="13 14">
    <name type="scientific">Cnuella takakiae</name>
    <dbReference type="NCBI Taxonomy" id="1302690"/>
    <lineage>
        <taxon>Bacteria</taxon>
        <taxon>Pseudomonadati</taxon>
        <taxon>Bacteroidota</taxon>
        <taxon>Chitinophagia</taxon>
        <taxon>Chitinophagales</taxon>
        <taxon>Chitinophagaceae</taxon>
        <taxon>Cnuella</taxon>
    </lineage>
</organism>
<dbReference type="Gene3D" id="2.40.240.20">
    <property type="entry name" value="Hypothetical PUA domain-like, domain 1"/>
    <property type="match status" value="1"/>
</dbReference>